<organism evidence="3 4">
    <name type="scientific">Microbacterium mangrovi</name>
    <dbReference type="NCBI Taxonomy" id="1348253"/>
    <lineage>
        <taxon>Bacteria</taxon>
        <taxon>Bacillati</taxon>
        <taxon>Actinomycetota</taxon>
        <taxon>Actinomycetes</taxon>
        <taxon>Micrococcales</taxon>
        <taxon>Microbacteriaceae</taxon>
        <taxon>Microbacterium</taxon>
    </lineage>
</organism>
<feature type="region of interest" description="Disordered" evidence="1">
    <location>
        <begin position="36"/>
        <end position="107"/>
    </location>
</feature>
<name>A0A0B2AD30_9MICO</name>
<evidence type="ECO:0000256" key="2">
    <source>
        <dbReference type="SAM" id="Phobius"/>
    </source>
</evidence>
<accession>A0A0B2AD30</accession>
<feature type="compositionally biased region" description="Pro residues" evidence="1">
    <location>
        <begin position="71"/>
        <end position="92"/>
    </location>
</feature>
<feature type="compositionally biased region" description="Basic and acidic residues" evidence="1">
    <location>
        <begin position="1"/>
        <end position="13"/>
    </location>
</feature>
<evidence type="ECO:0000256" key="1">
    <source>
        <dbReference type="SAM" id="MobiDB-lite"/>
    </source>
</evidence>
<keyword evidence="4" id="KW-1185">Reference proteome</keyword>
<keyword evidence="2" id="KW-0812">Transmembrane</keyword>
<keyword evidence="2" id="KW-1133">Transmembrane helix</keyword>
<dbReference type="OrthoDB" id="5061092at2"/>
<feature type="region of interest" description="Disordered" evidence="1">
    <location>
        <begin position="1"/>
        <end position="24"/>
    </location>
</feature>
<gene>
    <name evidence="3" type="ORF">LK09_02715</name>
</gene>
<dbReference type="EMBL" id="JTDK01000002">
    <property type="protein sequence ID" value="KHK99551.1"/>
    <property type="molecule type" value="Genomic_DNA"/>
</dbReference>
<dbReference type="STRING" id="1348253.LK09_02715"/>
<evidence type="ECO:0000313" key="3">
    <source>
        <dbReference type="EMBL" id="KHK99551.1"/>
    </source>
</evidence>
<evidence type="ECO:0000313" key="4">
    <source>
        <dbReference type="Proteomes" id="UP000031030"/>
    </source>
</evidence>
<protein>
    <submittedName>
        <fullName evidence="3">Uncharacterized protein</fullName>
    </submittedName>
</protein>
<reference evidence="3 4" key="1">
    <citation type="submission" date="2014-11" db="EMBL/GenBank/DDBJ databases">
        <title>Genome sequence of Microbacterium mangrovi MUSC 115(T).</title>
        <authorList>
            <person name="Lee L.-H."/>
        </authorList>
    </citation>
    <scope>NUCLEOTIDE SEQUENCE [LARGE SCALE GENOMIC DNA]</scope>
    <source>
        <strain evidence="3 4">MUSC 115</strain>
    </source>
</reference>
<keyword evidence="2" id="KW-0472">Membrane</keyword>
<dbReference type="RefSeq" id="WP_039395499.1">
    <property type="nucleotide sequence ID" value="NZ_JTDK01000002.1"/>
</dbReference>
<feature type="transmembrane region" description="Helical" evidence="2">
    <location>
        <begin position="115"/>
        <end position="140"/>
    </location>
</feature>
<dbReference type="AlphaFoldDB" id="A0A0B2AD30"/>
<proteinExistence type="predicted"/>
<dbReference type="Proteomes" id="UP000031030">
    <property type="component" value="Unassembled WGS sequence"/>
</dbReference>
<sequence length="274" mass="28076">MDDASRAELESLRARAYGPDADIDADPAALARLRDLEEAARAGTPATEAVPATEPVPSAGPAGGPGAPRDPFAPVPPVPPRPAPEPDTADPPPADRDDPSAPSAAPHGRRRLVRVLWPVSLVVAVMLTAAVTVALMTGFFTRGLTASQREVAVLQLADRPGQVLFEDTTGDARSALFDGLTVVRSSGVLGSNGGECLVVYQTPANGEDTSTLGGPIFFGCAAGGLPALVQVGVDRNSPPQLRAAFPAGTGLKFQLDGDQVRVIADDSGVRHSAS</sequence>
<comment type="caution">
    <text evidence="3">The sequence shown here is derived from an EMBL/GenBank/DDBJ whole genome shotgun (WGS) entry which is preliminary data.</text>
</comment>